<reference evidence="3" key="1">
    <citation type="submission" date="2021-01" db="EMBL/GenBank/DDBJ databases">
        <title>Whole genome shotgun sequence of Actinoplanes rishiriensis NBRC 108556.</title>
        <authorList>
            <person name="Komaki H."/>
            <person name="Tamura T."/>
        </authorList>
    </citation>
    <scope>NUCLEOTIDE SEQUENCE</scope>
    <source>
        <strain evidence="3">NBRC 108556</strain>
    </source>
</reference>
<organism evidence="3 4">
    <name type="scientific">Paractinoplanes rishiriensis</name>
    <dbReference type="NCBI Taxonomy" id="1050105"/>
    <lineage>
        <taxon>Bacteria</taxon>
        <taxon>Bacillati</taxon>
        <taxon>Actinomycetota</taxon>
        <taxon>Actinomycetes</taxon>
        <taxon>Micromonosporales</taxon>
        <taxon>Micromonosporaceae</taxon>
        <taxon>Paractinoplanes</taxon>
    </lineage>
</organism>
<keyword evidence="4" id="KW-1185">Reference proteome</keyword>
<gene>
    <name evidence="3" type="ORF">Ari01nite_96840</name>
</gene>
<feature type="region of interest" description="Disordered" evidence="2">
    <location>
        <begin position="146"/>
        <end position="189"/>
    </location>
</feature>
<name>A0A919N081_9ACTN</name>
<keyword evidence="1" id="KW-0175">Coiled coil</keyword>
<evidence type="ECO:0008006" key="5">
    <source>
        <dbReference type="Google" id="ProtNLM"/>
    </source>
</evidence>
<feature type="coiled-coil region" evidence="1">
    <location>
        <begin position="65"/>
        <end position="112"/>
    </location>
</feature>
<dbReference type="Proteomes" id="UP000636960">
    <property type="component" value="Unassembled WGS sequence"/>
</dbReference>
<accession>A0A919N081</accession>
<feature type="compositionally biased region" description="Low complexity" evidence="2">
    <location>
        <begin position="151"/>
        <end position="166"/>
    </location>
</feature>
<dbReference type="EMBL" id="BOMV01000125">
    <property type="protein sequence ID" value="GIF02220.1"/>
    <property type="molecule type" value="Genomic_DNA"/>
</dbReference>
<dbReference type="AlphaFoldDB" id="A0A919N081"/>
<evidence type="ECO:0000313" key="4">
    <source>
        <dbReference type="Proteomes" id="UP000636960"/>
    </source>
</evidence>
<comment type="caution">
    <text evidence="3">The sequence shown here is derived from an EMBL/GenBank/DDBJ whole genome shotgun (WGS) entry which is preliminary data.</text>
</comment>
<evidence type="ECO:0000313" key="3">
    <source>
        <dbReference type="EMBL" id="GIF02220.1"/>
    </source>
</evidence>
<protein>
    <recommendedName>
        <fullName evidence="5">Scaffolding protein</fullName>
    </recommendedName>
</protein>
<proteinExistence type="predicted"/>
<feature type="compositionally biased region" description="Low complexity" evidence="2">
    <location>
        <begin position="17"/>
        <end position="33"/>
    </location>
</feature>
<feature type="region of interest" description="Disordered" evidence="2">
    <location>
        <begin position="1"/>
        <end position="54"/>
    </location>
</feature>
<sequence length="189" mass="19989">MAALHPSTASLGGAYVNPEPNTTTPTAAGSAAAAPPPAATPPAQTTSGEPAGDLAALPDWAREQITRANAQAANYRTRLRDAEQRLDGAKTADDFKQAVAEVKADNNRLEHELLRERVARRFELPDDLAARLQGKTAEELEADAKALQKYATPAPAAPGTLAGGLDPTDDGDTETDPRELARRYGGRRR</sequence>
<evidence type="ECO:0000256" key="2">
    <source>
        <dbReference type="SAM" id="MobiDB-lite"/>
    </source>
</evidence>
<evidence type="ECO:0000256" key="1">
    <source>
        <dbReference type="SAM" id="Coils"/>
    </source>
</evidence>